<protein>
    <submittedName>
        <fullName evidence="1">Uncharacterized protein</fullName>
    </submittedName>
</protein>
<sequence length="75" mass="7644">MAWVSKGRDEVVLVVDLGGWGAAEELGGIGPMARVGNTASTSNFSISTVGDVSTGAVLLLSASSFCAYRQYAGCQ</sequence>
<evidence type="ECO:0000313" key="1">
    <source>
        <dbReference type="EMBL" id="KAG5630859.1"/>
    </source>
</evidence>
<dbReference type="Proteomes" id="UP000824120">
    <property type="component" value="Chromosome 1"/>
</dbReference>
<proteinExistence type="predicted"/>
<dbReference type="AlphaFoldDB" id="A0A9J6B2M8"/>
<organism evidence="1 2">
    <name type="scientific">Solanum commersonii</name>
    <name type="common">Commerson's wild potato</name>
    <name type="synonym">Commerson's nightshade</name>
    <dbReference type="NCBI Taxonomy" id="4109"/>
    <lineage>
        <taxon>Eukaryota</taxon>
        <taxon>Viridiplantae</taxon>
        <taxon>Streptophyta</taxon>
        <taxon>Embryophyta</taxon>
        <taxon>Tracheophyta</taxon>
        <taxon>Spermatophyta</taxon>
        <taxon>Magnoliopsida</taxon>
        <taxon>eudicotyledons</taxon>
        <taxon>Gunneridae</taxon>
        <taxon>Pentapetalae</taxon>
        <taxon>asterids</taxon>
        <taxon>lamiids</taxon>
        <taxon>Solanales</taxon>
        <taxon>Solanaceae</taxon>
        <taxon>Solanoideae</taxon>
        <taxon>Solaneae</taxon>
        <taxon>Solanum</taxon>
    </lineage>
</organism>
<name>A0A9J6B2M8_SOLCO</name>
<accession>A0A9J6B2M8</accession>
<evidence type="ECO:0000313" key="2">
    <source>
        <dbReference type="Proteomes" id="UP000824120"/>
    </source>
</evidence>
<dbReference type="EMBL" id="JACXVP010000001">
    <property type="protein sequence ID" value="KAG5630859.1"/>
    <property type="molecule type" value="Genomic_DNA"/>
</dbReference>
<keyword evidence="2" id="KW-1185">Reference proteome</keyword>
<comment type="caution">
    <text evidence="1">The sequence shown here is derived from an EMBL/GenBank/DDBJ whole genome shotgun (WGS) entry which is preliminary data.</text>
</comment>
<gene>
    <name evidence="1" type="ORF">H5410_002576</name>
</gene>
<reference evidence="1 2" key="1">
    <citation type="submission" date="2020-09" db="EMBL/GenBank/DDBJ databases">
        <title>De no assembly of potato wild relative species, Solanum commersonii.</title>
        <authorList>
            <person name="Cho K."/>
        </authorList>
    </citation>
    <scope>NUCLEOTIDE SEQUENCE [LARGE SCALE GENOMIC DNA]</scope>
    <source>
        <strain evidence="1">LZ3.2</strain>
        <tissue evidence="1">Leaf</tissue>
    </source>
</reference>